<feature type="transmembrane region" description="Helical" evidence="1">
    <location>
        <begin position="6"/>
        <end position="24"/>
    </location>
</feature>
<keyword evidence="5" id="KW-1185">Reference proteome</keyword>
<dbReference type="Pfam" id="PF05569">
    <property type="entry name" value="Peptidase_M56"/>
    <property type="match status" value="1"/>
</dbReference>
<keyword evidence="1" id="KW-0472">Membrane</keyword>
<dbReference type="Proteomes" id="UP000669239">
    <property type="component" value="Unassembled WGS sequence"/>
</dbReference>
<evidence type="ECO:0000313" key="5">
    <source>
        <dbReference type="Proteomes" id="UP000669239"/>
    </source>
</evidence>
<feature type="transmembrane region" description="Helical" evidence="1">
    <location>
        <begin position="96"/>
        <end position="117"/>
    </location>
</feature>
<dbReference type="PANTHER" id="PTHR34978">
    <property type="entry name" value="POSSIBLE SENSOR-TRANSDUCER PROTEIN BLAR"/>
    <property type="match status" value="1"/>
</dbReference>
<organism evidence="3 6">
    <name type="scientific">Enterocloster aldenensis</name>
    <dbReference type="NCBI Taxonomy" id="358742"/>
    <lineage>
        <taxon>Bacteria</taxon>
        <taxon>Bacillati</taxon>
        <taxon>Bacillota</taxon>
        <taxon>Clostridia</taxon>
        <taxon>Lachnospirales</taxon>
        <taxon>Lachnospiraceae</taxon>
        <taxon>Enterocloster</taxon>
    </lineage>
</organism>
<dbReference type="EMBL" id="JAKNGE010000006">
    <property type="protein sequence ID" value="MCG4745084.1"/>
    <property type="molecule type" value="Genomic_DNA"/>
</dbReference>
<protein>
    <submittedName>
        <fullName evidence="3">M56 family metallopeptidase</fullName>
    </submittedName>
</protein>
<feature type="transmembrane region" description="Helical" evidence="1">
    <location>
        <begin position="31"/>
        <end position="48"/>
    </location>
</feature>
<evidence type="ECO:0000313" key="3">
    <source>
        <dbReference type="EMBL" id="MCG4745084.1"/>
    </source>
</evidence>
<proteinExistence type="predicted"/>
<evidence type="ECO:0000313" key="4">
    <source>
        <dbReference type="EMBL" id="NSJ47465.1"/>
    </source>
</evidence>
<name>A0AAW5BQI5_9FIRM</name>
<keyword evidence="1" id="KW-1133">Transmembrane helix</keyword>
<dbReference type="InterPro" id="IPR008756">
    <property type="entry name" value="Peptidase_M56"/>
</dbReference>
<dbReference type="AlphaFoldDB" id="A0AAW5BQI5"/>
<evidence type="ECO:0000313" key="6">
    <source>
        <dbReference type="Proteomes" id="UP001299608"/>
    </source>
</evidence>
<dbReference type="PANTHER" id="PTHR34978:SF3">
    <property type="entry name" value="SLR0241 PROTEIN"/>
    <property type="match status" value="1"/>
</dbReference>
<feature type="domain" description="Peptidase M56" evidence="2">
    <location>
        <begin position="3"/>
        <end position="282"/>
    </location>
</feature>
<accession>A0AAW5BQI5</accession>
<evidence type="ECO:0000259" key="2">
    <source>
        <dbReference type="Pfam" id="PF05569"/>
    </source>
</evidence>
<dbReference type="EMBL" id="JAAITT010000002">
    <property type="protein sequence ID" value="NSJ47465.1"/>
    <property type="molecule type" value="Genomic_DNA"/>
</dbReference>
<dbReference type="RefSeq" id="WP_165640800.1">
    <property type="nucleotide sequence ID" value="NZ_JAAITT010000002.1"/>
</dbReference>
<comment type="caution">
    <text evidence="3">The sequence shown here is derived from an EMBL/GenBank/DDBJ whole genome shotgun (WGS) entry which is preliminary data.</text>
</comment>
<evidence type="ECO:0000256" key="1">
    <source>
        <dbReference type="SAM" id="Phobius"/>
    </source>
</evidence>
<dbReference type="Proteomes" id="UP001299608">
    <property type="component" value="Unassembled WGS sequence"/>
</dbReference>
<dbReference type="CDD" id="cd07341">
    <property type="entry name" value="M56_BlaR1_MecR1_like"/>
    <property type="match status" value="1"/>
</dbReference>
<sequence>MRLLEMSVSAGILILAILILRRAGRRLFPARFLYLMWFVVLARLLLPLELPVQLPSMGPEAAWADEGQMFFIQEPAPDAGAYGLSGTGTDALFGKIVFLVWLDVCLGLLLFFAWSYIRQARYLNESLPLPDRGYLGQWKEAHPQRRGVGFLVYDRITSPVTYGIWNPRIIFPKDMDLEDARSMDHILRHEYVHIRRHDNLWKMVALTAACIHWFNPLVWVMWHCFNRDMELACDQEAVLGMDRNGRLAYAMTLLRYSEKNHKVSLLYNGFGKSSVKERIMILMKNDKRTRIGMVCSILVFTMSMTVFASTGRTSAGEANTGSLGTEGKSPARILAGTPQFKEYEALGMSYSPELDRIFYDTWGVGYFLDDYGDGTNRMDDLAGSLCLEAVRDESGKLAGFRETGETDFLKQATDAERSMASLRGYIKEYGPYGMAYDTRTGYLSFHGKLVEAIRDTSGCGIYVNGAMTRMDDTIGLLVERDGNGAVVDMKEVPAQEMSGILSQQIGVYRAGDGWRGDGD</sequence>
<gene>
    <name evidence="4" type="ORF">G5B36_01930</name>
    <name evidence="3" type="ORF">L0N08_06655</name>
</gene>
<keyword evidence="1" id="KW-0812">Transmembrane</keyword>
<reference evidence="4 5" key="1">
    <citation type="journal article" date="2020" name="Cell Host Microbe">
        <title>Functional and Genomic Variation between Human-Derived Isolates of Lachnospiraceae Reveals Inter- and Intra-Species Diversity.</title>
        <authorList>
            <person name="Sorbara M.T."/>
            <person name="Littmann E.R."/>
            <person name="Fontana E."/>
            <person name="Moody T.U."/>
            <person name="Kohout C.E."/>
            <person name="Gjonbalaj M."/>
            <person name="Eaton V."/>
            <person name="Seok R."/>
            <person name="Leiner I.M."/>
            <person name="Pamer E.G."/>
        </authorList>
    </citation>
    <scope>NUCLEOTIDE SEQUENCE [LARGE SCALE GENOMIC DNA]</scope>
    <source>
        <strain evidence="4 5">MSK.1.17</strain>
    </source>
</reference>
<dbReference type="InterPro" id="IPR052173">
    <property type="entry name" value="Beta-lactam_resp_regulator"/>
</dbReference>
<reference evidence="3" key="3">
    <citation type="submission" date="2022-01" db="EMBL/GenBank/DDBJ databases">
        <title>Collection of gut derived symbiotic bacterial strains cultured from healthy donors.</title>
        <authorList>
            <person name="Lin H."/>
            <person name="Kohout C."/>
            <person name="Waligurski E."/>
            <person name="Pamer E.G."/>
        </authorList>
    </citation>
    <scope>NUCLEOTIDE SEQUENCE</scope>
    <source>
        <strain evidence="3">DFI.6.55</strain>
    </source>
</reference>
<reference evidence="4" key="2">
    <citation type="submission" date="2020-02" db="EMBL/GenBank/DDBJ databases">
        <authorList>
            <person name="Littmann E."/>
            <person name="Sorbara M."/>
        </authorList>
    </citation>
    <scope>NUCLEOTIDE SEQUENCE</scope>
    <source>
        <strain evidence="4">MSK.1.17</strain>
    </source>
</reference>